<accession>A0A078B2F0</accession>
<feature type="region of interest" description="Disordered" evidence="1">
    <location>
        <begin position="600"/>
        <end position="638"/>
    </location>
</feature>
<protein>
    <submittedName>
        <fullName evidence="2">Uncharacterized protein</fullName>
    </submittedName>
</protein>
<proteinExistence type="predicted"/>
<dbReference type="EMBL" id="CCKQ01015815">
    <property type="protein sequence ID" value="CDW87658.1"/>
    <property type="molecule type" value="Genomic_DNA"/>
</dbReference>
<dbReference type="InParanoid" id="A0A078B2F0"/>
<organism evidence="2 3">
    <name type="scientific">Stylonychia lemnae</name>
    <name type="common">Ciliate</name>
    <dbReference type="NCBI Taxonomy" id="5949"/>
    <lineage>
        <taxon>Eukaryota</taxon>
        <taxon>Sar</taxon>
        <taxon>Alveolata</taxon>
        <taxon>Ciliophora</taxon>
        <taxon>Intramacronucleata</taxon>
        <taxon>Spirotrichea</taxon>
        <taxon>Stichotrichia</taxon>
        <taxon>Sporadotrichida</taxon>
        <taxon>Oxytrichidae</taxon>
        <taxon>Stylonychinae</taxon>
        <taxon>Stylonychia</taxon>
    </lineage>
</organism>
<dbReference type="Proteomes" id="UP000039865">
    <property type="component" value="Unassembled WGS sequence"/>
</dbReference>
<gene>
    <name evidence="2" type="primary">Contig19628.g20808</name>
    <name evidence="2" type="ORF">STYLEM_16768</name>
</gene>
<evidence type="ECO:0000313" key="2">
    <source>
        <dbReference type="EMBL" id="CDW87658.1"/>
    </source>
</evidence>
<reference evidence="2 3" key="1">
    <citation type="submission" date="2014-06" db="EMBL/GenBank/DDBJ databases">
        <authorList>
            <person name="Swart Estienne"/>
        </authorList>
    </citation>
    <scope>NUCLEOTIDE SEQUENCE [LARGE SCALE GENOMIC DNA]</scope>
    <source>
        <strain evidence="2 3">130c</strain>
    </source>
</reference>
<keyword evidence="3" id="KW-1185">Reference proteome</keyword>
<name>A0A078B2F0_STYLE</name>
<sequence>MNVQKNLLHQKNEQNAQQKYQIRYPNQTELDSFFSLVIIEPEQHELRLPLSLKPQYSDYFESILFIIFADNISESLIKDFQDYSCESNGLPKNVLILNKTEDFGYLSIILGVFIQKPNSKINILSTTSMFSKINMLSRTFQQSFLDKKICLYDPQTLPMIKEDEFLLQEQVYFSLNKEENMLLELTILKILNQINQLPTSITTLMLFVQSQVNEQAKTMQLEQLVNSEKITIVLLYEFVVNKVIIVSSAIYQTIVCRSFTRISEYEKYFFEVSFNTSILIPPQDEIKNEPLSQQEQLKGESDFLSLNTVKLLLLNQQLKPVPVKPDDSRIQKQNIRVNQASHTIQQQNQSCLQTEDISELNKTFVVSFVKSIVSTFLETFSKSNAINIKKPKSLIQSVINFTKNECTRRSKSSKTSEQEKKFSLEIQQSQSLQNLIVFNTFIILHTENCLRFFIDKDIQYNPEIIGILDKGKIDQIVKVPRLRFNLAQGDKFFNFPAQMIQELDIAPQVSTFSNNKNLNDKSEMSQSTHITEFGQSQKQFTTCQTSDSTSQKSQDYSQKFQTKLNVPQKTSYHQQYQQNIQQQKINQSIIESNKYQGDQLSQQTYGYGGSQQQRTQKYQKQPFSKKNKHDALDDIDFQ</sequence>
<evidence type="ECO:0000256" key="1">
    <source>
        <dbReference type="SAM" id="MobiDB-lite"/>
    </source>
</evidence>
<feature type="compositionally biased region" description="Low complexity" evidence="1">
    <location>
        <begin position="600"/>
        <end position="621"/>
    </location>
</feature>
<evidence type="ECO:0000313" key="3">
    <source>
        <dbReference type="Proteomes" id="UP000039865"/>
    </source>
</evidence>
<dbReference type="AlphaFoldDB" id="A0A078B2F0"/>